<reference evidence="2" key="1">
    <citation type="journal article" date="2021" name="Sci. Adv.">
        <title>The American lobster genome reveals insights on longevity, neural, and immune adaptations.</title>
        <authorList>
            <person name="Polinski J.M."/>
            <person name="Zimin A.V."/>
            <person name="Clark K.F."/>
            <person name="Kohn A.B."/>
            <person name="Sadowski N."/>
            <person name="Timp W."/>
            <person name="Ptitsyn A."/>
            <person name="Khanna P."/>
            <person name="Romanova D.Y."/>
            <person name="Williams P."/>
            <person name="Greenwood S.J."/>
            <person name="Moroz L.L."/>
            <person name="Walt D.R."/>
            <person name="Bodnar A.G."/>
        </authorList>
    </citation>
    <scope>NUCLEOTIDE SEQUENCE</scope>
    <source>
        <strain evidence="2">GMGI-L3</strain>
    </source>
</reference>
<keyword evidence="3" id="KW-1185">Reference proteome</keyword>
<sequence>MDVTLLKDEVQLTESSTDGKEALEGKSEVPPSLAKMMSLIYGHQHKLRQIETKLKELLQNQQVLTEGLRGENERFKEAHSTFNLPILFGEVSVYTQKLRRAMRLQQQQQQKALNQEQQRAHLAEREKHLIARPVWASQQDDQ</sequence>
<comment type="caution">
    <text evidence="2">The sequence shown here is derived from an EMBL/GenBank/DDBJ whole genome shotgun (WGS) entry which is preliminary data.</text>
</comment>
<evidence type="ECO:0000256" key="1">
    <source>
        <dbReference type="SAM" id="Coils"/>
    </source>
</evidence>
<dbReference type="Proteomes" id="UP000747542">
    <property type="component" value="Unassembled WGS sequence"/>
</dbReference>
<dbReference type="PANTHER" id="PTHR31328">
    <property type="entry name" value="BIOGENESIS OF LYSOSOME-RELATED ORGANELLES COMPLEX 1 SUBUNIT 6"/>
    <property type="match status" value="1"/>
</dbReference>
<feature type="coiled-coil region" evidence="1">
    <location>
        <begin position="98"/>
        <end position="126"/>
    </location>
</feature>
<dbReference type="EMBL" id="JAHLQT010010216">
    <property type="protein sequence ID" value="KAG7172870.1"/>
    <property type="molecule type" value="Genomic_DNA"/>
</dbReference>
<name>A0A8J5N4Q4_HOMAM</name>
<gene>
    <name evidence="2" type="primary">BLOC1S6-L</name>
    <name evidence="2" type="ORF">Hamer_G017846</name>
</gene>
<dbReference type="GO" id="GO:0030133">
    <property type="term" value="C:transport vesicle"/>
    <property type="evidence" value="ECO:0007669"/>
    <property type="project" value="TreeGrafter"/>
</dbReference>
<keyword evidence="1" id="KW-0175">Coiled coil</keyword>
<evidence type="ECO:0000313" key="2">
    <source>
        <dbReference type="EMBL" id="KAG7172870.1"/>
    </source>
</evidence>
<protein>
    <submittedName>
        <fullName evidence="2">Biogenesis of lysosome-related organelles complex 1 subunit 6-like</fullName>
    </submittedName>
</protein>
<evidence type="ECO:0000313" key="3">
    <source>
        <dbReference type="Proteomes" id="UP000747542"/>
    </source>
</evidence>
<accession>A0A8J5N4Q4</accession>
<dbReference type="PANTHER" id="PTHR31328:SF2">
    <property type="entry name" value="BIOGENESIS OF LYSOSOME-RELATED ORGANELLES COMPLEX 1 SUBUNIT 6"/>
    <property type="match status" value="1"/>
</dbReference>
<proteinExistence type="predicted"/>
<dbReference type="AlphaFoldDB" id="A0A8J5N4Q4"/>
<organism evidence="2 3">
    <name type="scientific">Homarus americanus</name>
    <name type="common">American lobster</name>
    <dbReference type="NCBI Taxonomy" id="6706"/>
    <lineage>
        <taxon>Eukaryota</taxon>
        <taxon>Metazoa</taxon>
        <taxon>Ecdysozoa</taxon>
        <taxon>Arthropoda</taxon>
        <taxon>Crustacea</taxon>
        <taxon>Multicrustacea</taxon>
        <taxon>Malacostraca</taxon>
        <taxon>Eumalacostraca</taxon>
        <taxon>Eucarida</taxon>
        <taxon>Decapoda</taxon>
        <taxon>Pleocyemata</taxon>
        <taxon>Astacidea</taxon>
        <taxon>Nephropoidea</taxon>
        <taxon>Nephropidae</taxon>
        <taxon>Homarus</taxon>
    </lineage>
</organism>
<dbReference type="GO" id="GO:0031083">
    <property type="term" value="C:BLOC-1 complex"/>
    <property type="evidence" value="ECO:0007669"/>
    <property type="project" value="TreeGrafter"/>
</dbReference>